<evidence type="ECO:0000313" key="2">
    <source>
        <dbReference type="Proteomes" id="UP000309819"/>
    </source>
</evidence>
<gene>
    <name evidence="1" type="ORF">FEM01_00845</name>
</gene>
<dbReference type="RefSeq" id="WP_138217397.1">
    <property type="nucleotide sequence ID" value="NZ_VAUO01000001.1"/>
</dbReference>
<dbReference type="Pfam" id="PF09476">
    <property type="entry name" value="Pilus_CpaD"/>
    <property type="match status" value="1"/>
</dbReference>
<sequence>MSKRALLPLLTLAVLVSGCDRHVNQYREQRFAPFTPVPQASVAPSALVAALKASASGGFTAESLDNLNSLLNAQGRLHNQHLTLQPYTPSGDRLAQRLAIVLREQGVAEVSVRPTRLDAREAHDWDLQVVSEAIVAKIPDCSVANAQTWTVQPFHAVGQPGCAVRANIAAMVADPRDLARPRVLDSADGIHAVGAMQRYHEDEVRELLDIDFQD</sequence>
<dbReference type="InterPro" id="IPR013361">
    <property type="entry name" value="Pilus_CpaD"/>
</dbReference>
<dbReference type="AlphaFoldDB" id="A0A5R8ZG66"/>
<accession>A0A5R8ZG66</accession>
<proteinExistence type="predicted"/>
<dbReference type="InterPro" id="IPR019027">
    <property type="entry name" value="Pilus_biogenesis_CpaD-related"/>
</dbReference>
<comment type="caution">
    <text evidence="1">The sequence shown here is derived from an EMBL/GenBank/DDBJ whole genome shotgun (WGS) entry which is preliminary data.</text>
</comment>
<keyword evidence="2" id="KW-1185">Reference proteome</keyword>
<dbReference type="OrthoDB" id="9802674at2"/>
<organism evidence="1 2">
    <name type="scientific">Pseudomonas mosselii</name>
    <dbReference type="NCBI Taxonomy" id="78327"/>
    <lineage>
        <taxon>Bacteria</taxon>
        <taxon>Pseudomonadati</taxon>
        <taxon>Pseudomonadota</taxon>
        <taxon>Gammaproteobacteria</taxon>
        <taxon>Pseudomonadales</taxon>
        <taxon>Pseudomonadaceae</taxon>
        <taxon>Pseudomonas</taxon>
    </lineage>
</organism>
<evidence type="ECO:0000313" key="1">
    <source>
        <dbReference type="EMBL" id="TLP64758.1"/>
    </source>
</evidence>
<protein>
    <submittedName>
        <fullName evidence="1">Pilus assembly protein CpaD</fullName>
    </submittedName>
</protein>
<name>A0A5R8ZG66_9PSED</name>
<dbReference type="PROSITE" id="PS51257">
    <property type="entry name" value="PROKAR_LIPOPROTEIN"/>
    <property type="match status" value="1"/>
</dbReference>
<reference evidence="1 2" key="1">
    <citation type="submission" date="2019-05" db="EMBL/GenBank/DDBJ databases">
        <title>Pseudomonas sp. SC006 isolated from lettuce that can produce HBGAs.</title>
        <authorList>
            <person name="Wang D."/>
            <person name="Liao N."/>
            <person name="Liu D."/>
            <person name="Zhang Z."/>
            <person name="Zou S."/>
        </authorList>
    </citation>
    <scope>NUCLEOTIDE SEQUENCE [LARGE SCALE GENOMIC DNA]</scope>
    <source>
        <strain evidence="1 2">SC006</strain>
    </source>
</reference>
<dbReference type="Proteomes" id="UP000309819">
    <property type="component" value="Unassembled WGS sequence"/>
</dbReference>
<dbReference type="EMBL" id="VAUO01000001">
    <property type="protein sequence ID" value="TLP64758.1"/>
    <property type="molecule type" value="Genomic_DNA"/>
</dbReference>
<dbReference type="NCBIfam" id="TIGR02522">
    <property type="entry name" value="pilus_cpaD"/>
    <property type="match status" value="1"/>
</dbReference>